<organism evidence="1 2">
    <name type="scientific">Halalkalibacter hemicellulosilyticusJCM 9152</name>
    <dbReference type="NCBI Taxonomy" id="1236971"/>
    <lineage>
        <taxon>Bacteria</taxon>
        <taxon>Bacillati</taxon>
        <taxon>Bacillota</taxon>
        <taxon>Bacilli</taxon>
        <taxon>Bacillales</taxon>
        <taxon>Bacillaceae</taxon>
        <taxon>Halalkalibacter</taxon>
    </lineage>
</organism>
<gene>
    <name evidence="1" type="ORF">JCM9152_2558</name>
</gene>
<dbReference type="OrthoDB" id="2990422at2"/>
<dbReference type="EMBL" id="BAUU01000016">
    <property type="protein sequence ID" value="GAE31115.1"/>
    <property type="molecule type" value="Genomic_DNA"/>
</dbReference>
<dbReference type="STRING" id="1236971.JCM9152_2558"/>
<dbReference type="InterPro" id="IPR047670">
    <property type="entry name" value="YfjT-like"/>
</dbReference>
<proteinExistence type="predicted"/>
<reference evidence="1" key="1">
    <citation type="journal article" date="2014" name="Genome Announc.">
        <title>Draft Genome Sequences of Three Alkaliphilic Bacillus Strains, Bacillus wakoensis JCM 9140T, Bacillus akibai JCM 9157T, and Bacillus hemicellulosilyticus JCM 9152T.</title>
        <authorList>
            <person name="Yuki M."/>
            <person name="Oshima K."/>
            <person name="Suda W."/>
            <person name="Oshida Y."/>
            <person name="Kitamura K."/>
            <person name="Iida T."/>
            <person name="Hattori M."/>
            <person name="Ohkuma M."/>
        </authorList>
    </citation>
    <scope>NUCLEOTIDE SEQUENCE [LARGE SCALE GENOMIC DNA]</scope>
    <source>
        <strain evidence="1">JCM 9152</strain>
    </source>
</reference>
<dbReference type="Proteomes" id="UP000018895">
    <property type="component" value="Unassembled WGS sequence"/>
</dbReference>
<dbReference type="NCBIfam" id="NF040878">
    <property type="entry name" value="SE1561_fam"/>
    <property type="match status" value="1"/>
</dbReference>
<evidence type="ECO:0008006" key="3">
    <source>
        <dbReference type="Google" id="ProtNLM"/>
    </source>
</evidence>
<accession>W4QG84</accession>
<evidence type="ECO:0000313" key="2">
    <source>
        <dbReference type="Proteomes" id="UP000018895"/>
    </source>
</evidence>
<protein>
    <recommendedName>
        <fullName evidence="3">Phage protein</fullName>
    </recommendedName>
</protein>
<dbReference type="RefSeq" id="WP_035344356.1">
    <property type="nucleotide sequence ID" value="NZ_BAUU01000016.1"/>
</dbReference>
<name>W4QG84_9BACI</name>
<dbReference type="AlphaFoldDB" id="W4QG84"/>
<comment type="caution">
    <text evidence="1">The sequence shown here is derived from an EMBL/GenBank/DDBJ whole genome shotgun (WGS) entry which is preliminary data.</text>
</comment>
<sequence>MKQGKQMDELHERLHTVLHVLDEIDPEEAGVKEIDRVLAMLDDIEEKCKQFRKGWQQKGE</sequence>
<evidence type="ECO:0000313" key="1">
    <source>
        <dbReference type="EMBL" id="GAE31115.1"/>
    </source>
</evidence>
<keyword evidence="2" id="KW-1185">Reference proteome</keyword>